<dbReference type="InterPro" id="IPR053234">
    <property type="entry name" value="RPM1_Interactor"/>
</dbReference>
<sequence length="173" mass="19380">MSEFESKLKADLKVSPVVVDDIIDLNSPGYDDGVEEGTPLRPIFCLKNRNELKDFEDKEDCFILDFDPDESLCISKLSVSNNADDSPDVSVVAEKGQVACRDFPHSRHSCAKFPFSTTSHESFCKLCYCFVCDIAAPCKNWNGSSGHCHAINNESWKSQRKAMQELQNAVNYI</sequence>
<evidence type="ECO:0000313" key="1">
    <source>
        <dbReference type="EMBL" id="KAK1399389.1"/>
    </source>
</evidence>
<gene>
    <name evidence="1" type="ORF">POM88_009252</name>
</gene>
<proteinExistence type="predicted"/>
<accession>A0AAD8J9M7</accession>
<dbReference type="PANTHER" id="PTHR33443">
    <property type="entry name" value="ZGC:112980"/>
    <property type="match status" value="1"/>
</dbReference>
<organism evidence="1 2">
    <name type="scientific">Heracleum sosnowskyi</name>
    <dbReference type="NCBI Taxonomy" id="360622"/>
    <lineage>
        <taxon>Eukaryota</taxon>
        <taxon>Viridiplantae</taxon>
        <taxon>Streptophyta</taxon>
        <taxon>Embryophyta</taxon>
        <taxon>Tracheophyta</taxon>
        <taxon>Spermatophyta</taxon>
        <taxon>Magnoliopsida</taxon>
        <taxon>eudicotyledons</taxon>
        <taxon>Gunneridae</taxon>
        <taxon>Pentapetalae</taxon>
        <taxon>asterids</taxon>
        <taxon>campanulids</taxon>
        <taxon>Apiales</taxon>
        <taxon>Apiaceae</taxon>
        <taxon>Apioideae</taxon>
        <taxon>apioid superclade</taxon>
        <taxon>Tordylieae</taxon>
        <taxon>Tordyliinae</taxon>
        <taxon>Heracleum</taxon>
    </lineage>
</organism>
<protein>
    <submittedName>
        <fullName evidence="1">RPM1interacting protein 13</fullName>
    </submittedName>
</protein>
<dbReference type="EMBL" id="JAUIZM010000002">
    <property type="protein sequence ID" value="KAK1399389.1"/>
    <property type="molecule type" value="Genomic_DNA"/>
</dbReference>
<reference evidence="1" key="2">
    <citation type="submission" date="2023-05" db="EMBL/GenBank/DDBJ databases">
        <authorList>
            <person name="Schelkunov M.I."/>
        </authorList>
    </citation>
    <scope>NUCLEOTIDE SEQUENCE</scope>
    <source>
        <strain evidence="1">Hsosn_3</strain>
        <tissue evidence="1">Leaf</tissue>
    </source>
</reference>
<comment type="caution">
    <text evidence="1">The sequence shown here is derived from an EMBL/GenBank/DDBJ whole genome shotgun (WGS) entry which is preliminary data.</text>
</comment>
<evidence type="ECO:0000313" key="2">
    <source>
        <dbReference type="Proteomes" id="UP001237642"/>
    </source>
</evidence>
<reference evidence="1" key="1">
    <citation type="submission" date="2023-02" db="EMBL/GenBank/DDBJ databases">
        <title>Genome of toxic invasive species Heracleum sosnowskyi carries increased number of genes despite the absence of recent whole-genome duplications.</title>
        <authorList>
            <person name="Schelkunov M."/>
            <person name="Shtratnikova V."/>
            <person name="Makarenko M."/>
            <person name="Klepikova A."/>
            <person name="Omelchenko D."/>
            <person name="Novikova G."/>
            <person name="Obukhova E."/>
            <person name="Bogdanov V."/>
            <person name="Penin A."/>
            <person name="Logacheva M."/>
        </authorList>
    </citation>
    <scope>NUCLEOTIDE SEQUENCE</scope>
    <source>
        <strain evidence="1">Hsosn_3</strain>
        <tissue evidence="1">Leaf</tissue>
    </source>
</reference>
<dbReference type="AlphaFoldDB" id="A0AAD8J9M7"/>
<dbReference type="PANTHER" id="PTHR33443:SF30">
    <property type="entry name" value="SARCOSINE DEHYDROGENASE-2C PROTEIN"/>
    <property type="match status" value="1"/>
</dbReference>
<name>A0AAD8J9M7_9APIA</name>
<dbReference type="Proteomes" id="UP001237642">
    <property type="component" value="Unassembled WGS sequence"/>
</dbReference>
<keyword evidence="2" id="KW-1185">Reference proteome</keyword>